<evidence type="ECO:0000256" key="1">
    <source>
        <dbReference type="SAM" id="Phobius"/>
    </source>
</evidence>
<comment type="caution">
    <text evidence="2">The sequence shown here is derived from an EMBL/GenBank/DDBJ whole genome shotgun (WGS) entry which is preliminary data.</text>
</comment>
<keyword evidence="3" id="KW-1185">Reference proteome</keyword>
<name>A0A073KHV4_9BACI</name>
<organism evidence="2 3">
    <name type="scientific">Bacillus gaemokensis</name>
    <dbReference type="NCBI Taxonomy" id="574375"/>
    <lineage>
        <taxon>Bacteria</taxon>
        <taxon>Bacillati</taxon>
        <taxon>Bacillota</taxon>
        <taxon>Bacilli</taxon>
        <taxon>Bacillales</taxon>
        <taxon>Bacillaceae</taxon>
        <taxon>Bacillus</taxon>
        <taxon>Bacillus cereus group</taxon>
    </lineage>
</organism>
<sequence>MKSVIYLHIVSFVWMMVMIWYIPNSFIYSNYKHFPWRFLMVNGLTLVPIAIFIFIFIASRFSSFSFRKK</sequence>
<proteinExistence type="predicted"/>
<dbReference type="STRING" id="574375.AZF08_25480"/>
<keyword evidence="1" id="KW-1133">Transmembrane helix</keyword>
<protein>
    <submittedName>
        <fullName evidence="2">Uncharacterized protein</fullName>
    </submittedName>
</protein>
<reference evidence="2 3" key="1">
    <citation type="submission" date="2014-06" db="EMBL/GenBank/DDBJ databases">
        <title>Draft genome sequence of Bacillus gaemokensis JCM 15801 (MCCC 1A00707).</title>
        <authorList>
            <person name="Lai Q."/>
            <person name="Liu Y."/>
            <person name="Shao Z."/>
        </authorList>
    </citation>
    <scope>NUCLEOTIDE SEQUENCE [LARGE SCALE GENOMIC DNA]</scope>
    <source>
        <strain evidence="2 3">JCM 15801</strain>
    </source>
</reference>
<evidence type="ECO:0000313" key="3">
    <source>
        <dbReference type="Proteomes" id="UP000027778"/>
    </source>
</evidence>
<feature type="transmembrane region" description="Helical" evidence="1">
    <location>
        <begin position="34"/>
        <end position="59"/>
    </location>
</feature>
<keyword evidence="1" id="KW-0812">Transmembrane</keyword>
<dbReference type="Proteomes" id="UP000027778">
    <property type="component" value="Unassembled WGS sequence"/>
</dbReference>
<dbReference type="EMBL" id="JOTM01000049">
    <property type="protein sequence ID" value="KEK21898.1"/>
    <property type="molecule type" value="Genomic_DNA"/>
</dbReference>
<dbReference type="AlphaFoldDB" id="A0A073KHV4"/>
<keyword evidence="1" id="KW-0472">Membrane</keyword>
<evidence type="ECO:0000313" key="2">
    <source>
        <dbReference type="EMBL" id="KEK21898.1"/>
    </source>
</evidence>
<accession>A0A073KHV4</accession>
<feature type="transmembrane region" description="Helical" evidence="1">
    <location>
        <begin position="5"/>
        <end position="22"/>
    </location>
</feature>
<gene>
    <name evidence="2" type="ORF">BAGA_23305</name>
</gene>